<dbReference type="InterPro" id="IPR016186">
    <property type="entry name" value="C-type_lectin-like/link_sf"/>
</dbReference>
<dbReference type="PANTHER" id="PTHR24043">
    <property type="entry name" value="SCAVENGER RECEPTOR CLASS F"/>
    <property type="match status" value="1"/>
</dbReference>
<dbReference type="InterPro" id="IPR042635">
    <property type="entry name" value="MEGF10/SREC1/2-like"/>
</dbReference>
<feature type="signal peptide" evidence="3">
    <location>
        <begin position="1"/>
        <end position="26"/>
    </location>
</feature>
<dbReference type="PANTHER" id="PTHR24043:SF8">
    <property type="entry name" value="EGF-LIKE DOMAIN-CONTAINING PROTEIN"/>
    <property type="match status" value="1"/>
</dbReference>
<keyword evidence="1" id="KW-0245">EGF-like domain</keyword>
<dbReference type="AlphaFoldDB" id="A0AAE0XWJ6"/>
<evidence type="ECO:0000256" key="3">
    <source>
        <dbReference type="SAM" id="SignalP"/>
    </source>
</evidence>
<evidence type="ECO:0000256" key="1">
    <source>
        <dbReference type="ARBA" id="ARBA00022536"/>
    </source>
</evidence>
<name>A0AAE0XWJ6_9GAST</name>
<dbReference type="GO" id="GO:0005044">
    <property type="term" value="F:scavenger receptor activity"/>
    <property type="evidence" value="ECO:0007669"/>
    <property type="project" value="InterPro"/>
</dbReference>
<keyword evidence="2" id="KW-0812">Transmembrane</keyword>
<keyword evidence="3" id="KW-0732">Signal</keyword>
<comment type="caution">
    <text evidence="5">The sequence shown here is derived from an EMBL/GenBank/DDBJ whole genome shotgun (WGS) entry which is preliminary data.</text>
</comment>
<dbReference type="SUPFAM" id="SSF56436">
    <property type="entry name" value="C-type lectin-like"/>
    <property type="match status" value="1"/>
</dbReference>
<dbReference type="SMART" id="SM00034">
    <property type="entry name" value="CLECT"/>
    <property type="match status" value="1"/>
</dbReference>
<dbReference type="Proteomes" id="UP001283361">
    <property type="component" value="Unassembled WGS sequence"/>
</dbReference>
<dbReference type="CDD" id="cd00037">
    <property type="entry name" value="CLECT"/>
    <property type="match status" value="1"/>
</dbReference>
<organism evidence="5 6">
    <name type="scientific">Elysia crispata</name>
    <name type="common">lettuce slug</name>
    <dbReference type="NCBI Taxonomy" id="231223"/>
    <lineage>
        <taxon>Eukaryota</taxon>
        <taxon>Metazoa</taxon>
        <taxon>Spiralia</taxon>
        <taxon>Lophotrochozoa</taxon>
        <taxon>Mollusca</taxon>
        <taxon>Gastropoda</taxon>
        <taxon>Heterobranchia</taxon>
        <taxon>Euthyneura</taxon>
        <taxon>Panpulmonata</taxon>
        <taxon>Sacoglossa</taxon>
        <taxon>Placobranchoidea</taxon>
        <taxon>Plakobranchidae</taxon>
        <taxon>Elysia</taxon>
    </lineage>
</organism>
<feature type="transmembrane region" description="Helical" evidence="2">
    <location>
        <begin position="315"/>
        <end position="339"/>
    </location>
</feature>
<dbReference type="Gene3D" id="3.10.100.10">
    <property type="entry name" value="Mannose-Binding Protein A, subunit A"/>
    <property type="match status" value="1"/>
</dbReference>
<keyword evidence="2" id="KW-1133">Transmembrane helix</keyword>
<dbReference type="PROSITE" id="PS50041">
    <property type="entry name" value="C_TYPE_LECTIN_2"/>
    <property type="match status" value="1"/>
</dbReference>
<evidence type="ECO:0000259" key="4">
    <source>
        <dbReference type="PROSITE" id="PS50041"/>
    </source>
</evidence>
<dbReference type="Gene3D" id="2.170.300.10">
    <property type="entry name" value="Tie2 ligand-binding domain superfamily"/>
    <property type="match status" value="1"/>
</dbReference>
<dbReference type="EMBL" id="JAWDGP010007452">
    <property type="protein sequence ID" value="KAK3717718.1"/>
    <property type="molecule type" value="Genomic_DNA"/>
</dbReference>
<feature type="domain" description="C-type lectin" evidence="4">
    <location>
        <begin position="39"/>
        <end position="159"/>
    </location>
</feature>
<sequence>MKLAVKTDLLRCILSYILLLTQSVSPKILCHSQWIESNVSSTCFKFFDYKKSFKEAKIFCQYFGAILMIIKYCEQTKILSEELKFKNSTYWVGMRQRPSVSEFFWIDRTSSATTFLSWYVMAPQLPRSILVCTYINEPGIMKGLWAEDSCKTQRGFVCELPAVRTCGAKQFGLRCSGRCSKECGGDGECDITNGNCLHGCLPGFIGDLCNVACANGTYGDKCNFKCSLHCAGFDKKCDFRDGNCTAGCVKGYQEPTCQQPCGRGTYGQGCSRNCSLNCAGRYKYCNSTEGTCLMGCVRGFTGPLCDIVQEEPYDFSVLIVASLCGASTLAVLTISVLIWSREMVFKKQVKSPTGST</sequence>
<protein>
    <recommendedName>
        <fullName evidence="4">C-type lectin domain-containing protein</fullName>
    </recommendedName>
</protein>
<keyword evidence="6" id="KW-1185">Reference proteome</keyword>
<evidence type="ECO:0000256" key="2">
    <source>
        <dbReference type="SAM" id="Phobius"/>
    </source>
</evidence>
<gene>
    <name evidence="5" type="ORF">RRG08_065452</name>
</gene>
<dbReference type="Pfam" id="PF00059">
    <property type="entry name" value="Lectin_C"/>
    <property type="match status" value="1"/>
</dbReference>
<accession>A0AAE0XWJ6</accession>
<proteinExistence type="predicted"/>
<dbReference type="InterPro" id="IPR001304">
    <property type="entry name" value="C-type_lectin-like"/>
</dbReference>
<evidence type="ECO:0000313" key="5">
    <source>
        <dbReference type="EMBL" id="KAK3717718.1"/>
    </source>
</evidence>
<reference evidence="5" key="1">
    <citation type="journal article" date="2023" name="G3 (Bethesda)">
        <title>A reference genome for the long-term kleptoplast-retaining sea slug Elysia crispata morphotype clarki.</title>
        <authorList>
            <person name="Eastman K.E."/>
            <person name="Pendleton A.L."/>
            <person name="Shaikh M.A."/>
            <person name="Suttiyut T."/>
            <person name="Ogas R."/>
            <person name="Tomko P."/>
            <person name="Gavelis G."/>
            <person name="Widhalm J.R."/>
            <person name="Wisecaver J.H."/>
        </authorList>
    </citation>
    <scope>NUCLEOTIDE SEQUENCE</scope>
    <source>
        <strain evidence="5">ECLA1</strain>
    </source>
</reference>
<dbReference type="InterPro" id="IPR016187">
    <property type="entry name" value="CTDL_fold"/>
</dbReference>
<feature type="chain" id="PRO_5042147197" description="C-type lectin domain-containing protein" evidence="3">
    <location>
        <begin position="27"/>
        <end position="356"/>
    </location>
</feature>
<keyword evidence="2" id="KW-0472">Membrane</keyword>
<evidence type="ECO:0000313" key="6">
    <source>
        <dbReference type="Proteomes" id="UP001283361"/>
    </source>
</evidence>